<dbReference type="EMBL" id="JARBJD010000150">
    <property type="protein sequence ID" value="KAK2949736.1"/>
    <property type="molecule type" value="Genomic_DNA"/>
</dbReference>
<dbReference type="PRINTS" id="PR00391">
    <property type="entry name" value="PITRANSFER"/>
</dbReference>
<feature type="compositionally biased region" description="Low complexity" evidence="1">
    <location>
        <begin position="187"/>
        <end position="203"/>
    </location>
</feature>
<evidence type="ECO:0000259" key="2">
    <source>
        <dbReference type="Pfam" id="PF02121"/>
    </source>
</evidence>
<dbReference type="PANTHER" id="PTHR10658:SF11">
    <property type="entry name" value="VIBRATOR, ISOFORM B"/>
    <property type="match status" value="1"/>
</dbReference>
<keyword evidence="4" id="KW-1185">Reference proteome</keyword>
<comment type="caution">
    <text evidence="3">The sequence shown here is derived from an EMBL/GenBank/DDBJ whole genome shotgun (WGS) entry which is preliminary data.</text>
</comment>
<proteinExistence type="predicted"/>
<dbReference type="InterPro" id="IPR023393">
    <property type="entry name" value="START-like_dom_sf"/>
</dbReference>
<dbReference type="Pfam" id="PF02121">
    <property type="entry name" value="IP_trans"/>
    <property type="match status" value="1"/>
</dbReference>
<dbReference type="Gene3D" id="3.30.530.20">
    <property type="match status" value="1"/>
</dbReference>
<dbReference type="Proteomes" id="UP001281761">
    <property type="component" value="Unassembled WGS sequence"/>
</dbReference>
<gene>
    <name evidence="3" type="ORF">BLNAU_15310</name>
</gene>
<feature type="region of interest" description="Disordered" evidence="1">
    <location>
        <begin position="294"/>
        <end position="324"/>
    </location>
</feature>
<reference evidence="3 4" key="1">
    <citation type="journal article" date="2022" name="bioRxiv">
        <title>Genomics of Preaxostyla Flagellates Illuminates Evolutionary Transitions and the Path Towards Mitochondrial Loss.</title>
        <authorList>
            <person name="Novak L.V.F."/>
            <person name="Treitli S.C."/>
            <person name="Pyrih J."/>
            <person name="Halakuc P."/>
            <person name="Pipaliya S.V."/>
            <person name="Vacek V."/>
            <person name="Brzon O."/>
            <person name="Soukal P."/>
            <person name="Eme L."/>
            <person name="Dacks J.B."/>
            <person name="Karnkowska A."/>
            <person name="Elias M."/>
            <person name="Hampl V."/>
        </authorList>
    </citation>
    <scope>NUCLEOTIDE SEQUENCE [LARGE SCALE GENOMIC DNA]</scope>
    <source>
        <strain evidence="3">NAU3</strain>
        <tissue evidence="3">Gut</tissue>
    </source>
</reference>
<accession>A0ABQ9XHG6</accession>
<name>A0ABQ9XHG6_9EUKA</name>
<sequence>MKIIEYRIYAPLTMEEFPLSQRYVGAKASTENSGDGEGVEVILNEPYEKDGHMGRHTITHLHIASKTPSYIRRLLPRDALIVIEECWDCFPYTKSVYKNLWLKDRLGLITETIHAPGVSNLENPTHLSPEDLKKRKVDIIDIALPMKKSKEYKCDVDPSVFHSEKTNRGPLKPGWWKQQANGQKQNGSGPSPSGTPISPTSDTQSPNPSDETQEPLPVTTAHKVAKFWFRVPGLSTIAENFAAGVLKSIYEGAIRQQFCWIDEWYGMTEAEISAYEHGEIAKQKDCLLEDQVSFSDNDDEDGLVRSPVDQEEPLPVANHEMQSPSFFEDEIVPL</sequence>
<protein>
    <submittedName>
        <fullName evidence="3">Phosphatidylinositol transfer protein 1</fullName>
    </submittedName>
</protein>
<evidence type="ECO:0000256" key="1">
    <source>
        <dbReference type="SAM" id="MobiDB-lite"/>
    </source>
</evidence>
<feature type="region of interest" description="Disordered" evidence="1">
    <location>
        <begin position="163"/>
        <end position="216"/>
    </location>
</feature>
<dbReference type="PANTHER" id="PTHR10658">
    <property type="entry name" value="PHOSPHATIDYLINOSITOL TRANSFER PROTEIN"/>
    <property type="match status" value="1"/>
</dbReference>
<dbReference type="InterPro" id="IPR055261">
    <property type="entry name" value="PI_transfer_N"/>
</dbReference>
<evidence type="ECO:0000313" key="3">
    <source>
        <dbReference type="EMBL" id="KAK2949736.1"/>
    </source>
</evidence>
<organism evidence="3 4">
    <name type="scientific">Blattamonas nauphoetae</name>
    <dbReference type="NCBI Taxonomy" id="2049346"/>
    <lineage>
        <taxon>Eukaryota</taxon>
        <taxon>Metamonada</taxon>
        <taxon>Preaxostyla</taxon>
        <taxon>Oxymonadida</taxon>
        <taxon>Blattamonas</taxon>
    </lineage>
</organism>
<evidence type="ECO:0000313" key="4">
    <source>
        <dbReference type="Proteomes" id="UP001281761"/>
    </source>
</evidence>
<feature type="domain" description="Phosphatidylinositol transfer protein N-terminal" evidence="2">
    <location>
        <begin position="1"/>
        <end position="277"/>
    </location>
</feature>
<dbReference type="SUPFAM" id="SSF55961">
    <property type="entry name" value="Bet v1-like"/>
    <property type="match status" value="1"/>
</dbReference>
<dbReference type="InterPro" id="IPR001666">
    <property type="entry name" value="PI_transfer"/>
</dbReference>